<evidence type="ECO:0000313" key="3">
    <source>
        <dbReference type="Proteomes" id="UP000053647"/>
    </source>
</evidence>
<keyword evidence="3" id="KW-1185">Reference proteome</keyword>
<dbReference type="Pfam" id="PF03372">
    <property type="entry name" value="Exo_endo_phos"/>
    <property type="match status" value="1"/>
</dbReference>
<dbReference type="EMBL" id="KN820304">
    <property type="protein sequence ID" value="KIJ06480.1"/>
    <property type="molecule type" value="Genomic_DNA"/>
</dbReference>
<protein>
    <recommendedName>
        <fullName evidence="1">Endonuclease/exonuclease/phosphatase domain-containing protein</fullName>
    </recommendedName>
</protein>
<dbReference type="Proteomes" id="UP000053647">
    <property type="component" value="Unassembled WGS sequence"/>
</dbReference>
<gene>
    <name evidence="2" type="ORF">PAXINDRAFT_31816</name>
</gene>
<name>A0A0C9SV70_PAXIN</name>
<dbReference type="SUPFAM" id="SSF56219">
    <property type="entry name" value="DNase I-like"/>
    <property type="match status" value="1"/>
</dbReference>
<dbReference type="InterPro" id="IPR005135">
    <property type="entry name" value="Endo/exonuclease/phosphatase"/>
</dbReference>
<feature type="domain" description="Endonuclease/exonuclease/phosphatase" evidence="1">
    <location>
        <begin position="8"/>
        <end position="206"/>
    </location>
</feature>
<dbReference type="CDD" id="cd09076">
    <property type="entry name" value="L1-EN"/>
    <property type="match status" value="1"/>
</dbReference>
<evidence type="ECO:0000313" key="2">
    <source>
        <dbReference type="EMBL" id="KIJ06480.1"/>
    </source>
</evidence>
<organism evidence="2 3">
    <name type="scientific">Paxillus involutus ATCC 200175</name>
    <dbReference type="NCBI Taxonomy" id="664439"/>
    <lineage>
        <taxon>Eukaryota</taxon>
        <taxon>Fungi</taxon>
        <taxon>Dikarya</taxon>
        <taxon>Basidiomycota</taxon>
        <taxon>Agaricomycotina</taxon>
        <taxon>Agaricomycetes</taxon>
        <taxon>Agaricomycetidae</taxon>
        <taxon>Boletales</taxon>
        <taxon>Paxilineae</taxon>
        <taxon>Paxillaceae</taxon>
        <taxon>Paxillus</taxon>
    </lineage>
</organism>
<sequence length="326" mass="37330">MRDRKISLLALQETHLTKSEEDSLNSVFHEKLHIVSSIDTTHPNAKGVALVWNKMTTNTHGIVSHEIVPGRALLATVPWHREERMTILVVYAPNDPTHIREFWETIKIELGNLPKPDVILGDFNLVEDALDRLPPHLDPLSASEPLQDLKRSLKLTDGWRRENPDSISFTFAQSAAQGGSQSRIDRIYVRDDWLPFSKEWEIDPPGIHTDHQLVSVRLSTPRMPFIGKGRWTLPIFILQDNTVKEEIIRLGTDLQKRLNDCNTVRSEGDNPQIHFRNFKDAVSWVCRSEAKKAVPKIQKTIESLKRTLKEVLEDGNLDEEDKRLTS</sequence>
<dbReference type="OrthoDB" id="3264871at2759"/>
<reference evidence="2 3" key="1">
    <citation type="submission" date="2014-06" db="EMBL/GenBank/DDBJ databases">
        <authorList>
            <consortium name="DOE Joint Genome Institute"/>
            <person name="Kuo A."/>
            <person name="Kohler A."/>
            <person name="Nagy L.G."/>
            <person name="Floudas D."/>
            <person name="Copeland A."/>
            <person name="Barry K.W."/>
            <person name="Cichocki N."/>
            <person name="Veneault-Fourrey C."/>
            <person name="LaButti K."/>
            <person name="Lindquist E.A."/>
            <person name="Lipzen A."/>
            <person name="Lundell T."/>
            <person name="Morin E."/>
            <person name="Murat C."/>
            <person name="Sun H."/>
            <person name="Tunlid A."/>
            <person name="Henrissat B."/>
            <person name="Grigoriev I.V."/>
            <person name="Hibbett D.S."/>
            <person name="Martin F."/>
            <person name="Nordberg H.P."/>
            <person name="Cantor M.N."/>
            <person name="Hua S.X."/>
        </authorList>
    </citation>
    <scope>NUCLEOTIDE SEQUENCE [LARGE SCALE GENOMIC DNA]</scope>
    <source>
        <strain evidence="2 3">ATCC 200175</strain>
    </source>
</reference>
<dbReference type="Gene3D" id="3.60.10.10">
    <property type="entry name" value="Endonuclease/exonuclease/phosphatase"/>
    <property type="match status" value="1"/>
</dbReference>
<accession>A0A0C9SV70</accession>
<feature type="non-terminal residue" evidence="2">
    <location>
        <position position="326"/>
    </location>
</feature>
<dbReference type="GO" id="GO:0003824">
    <property type="term" value="F:catalytic activity"/>
    <property type="evidence" value="ECO:0007669"/>
    <property type="project" value="InterPro"/>
</dbReference>
<dbReference type="HOGENOM" id="CLU_049840_0_0_1"/>
<dbReference type="InterPro" id="IPR036691">
    <property type="entry name" value="Endo/exonu/phosph_ase_sf"/>
</dbReference>
<dbReference type="AlphaFoldDB" id="A0A0C9SV70"/>
<evidence type="ECO:0000259" key="1">
    <source>
        <dbReference type="Pfam" id="PF03372"/>
    </source>
</evidence>
<proteinExistence type="predicted"/>
<reference evidence="3" key="2">
    <citation type="submission" date="2015-01" db="EMBL/GenBank/DDBJ databases">
        <title>Evolutionary Origins and Diversification of the Mycorrhizal Mutualists.</title>
        <authorList>
            <consortium name="DOE Joint Genome Institute"/>
            <consortium name="Mycorrhizal Genomics Consortium"/>
            <person name="Kohler A."/>
            <person name="Kuo A."/>
            <person name="Nagy L.G."/>
            <person name="Floudas D."/>
            <person name="Copeland A."/>
            <person name="Barry K.W."/>
            <person name="Cichocki N."/>
            <person name="Veneault-Fourrey C."/>
            <person name="LaButti K."/>
            <person name="Lindquist E.A."/>
            <person name="Lipzen A."/>
            <person name="Lundell T."/>
            <person name="Morin E."/>
            <person name="Murat C."/>
            <person name="Riley R."/>
            <person name="Ohm R."/>
            <person name="Sun H."/>
            <person name="Tunlid A."/>
            <person name="Henrissat B."/>
            <person name="Grigoriev I.V."/>
            <person name="Hibbett D.S."/>
            <person name="Martin F."/>
        </authorList>
    </citation>
    <scope>NUCLEOTIDE SEQUENCE [LARGE SCALE GENOMIC DNA]</scope>
    <source>
        <strain evidence="3">ATCC 200175</strain>
    </source>
</reference>